<dbReference type="Gene3D" id="4.10.240.10">
    <property type="entry name" value="Zn(2)-C6 fungal-type DNA-binding domain"/>
    <property type="match status" value="1"/>
</dbReference>
<dbReference type="AlphaFoldDB" id="A0A9P1H8P3"/>
<dbReference type="PANTHER" id="PTHR47784:SF7">
    <property type="entry name" value="ZN(II)2CYS6 TRANSCRIPTION FACTOR (EUROFUNG)"/>
    <property type="match status" value="1"/>
</dbReference>
<evidence type="ECO:0000313" key="5">
    <source>
        <dbReference type="Proteomes" id="UP000838763"/>
    </source>
</evidence>
<protein>
    <recommendedName>
        <fullName evidence="3">Zn(2)-C6 fungal-type domain-containing protein</fullName>
    </recommendedName>
</protein>
<dbReference type="GO" id="GO:0001228">
    <property type="term" value="F:DNA-binding transcription activator activity, RNA polymerase II-specific"/>
    <property type="evidence" value="ECO:0007669"/>
    <property type="project" value="TreeGrafter"/>
</dbReference>
<evidence type="ECO:0000256" key="2">
    <source>
        <dbReference type="SAM" id="MobiDB-lite"/>
    </source>
</evidence>
<dbReference type="OrthoDB" id="5229455at2759"/>
<dbReference type="CDD" id="cd00067">
    <property type="entry name" value="GAL4"/>
    <property type="match status" value="1"/>
</dbReference>
<sequence>MELSKKSASKQRHERRGHTKSRRGCFNCKRRRIKCQETKPACGHCVKTGLKCEYPALPQIVHQPHHQIPLFSLQDMRFFQHFLLKCYPSMPVANEGVWTHEIPCLSQEHEYLMHALLGLAASDLMQQDPSLITFAMSHRLKAIRAIKKRLSEMSRTTEVRRDESNAMVATCFALTFQSVQLDDGMADPIFTNMMSDDAEGALAPFMQALPLIQTEWSDMALVAIQNLRPLCFDEVEIEYHELLLDWVQKLFTSSFDAYKALRHHYGWWMMLPHDKFRRIIDPANQVMILLATHWIALKQIMAFITEVEDMARQKRPSNDSGKAEPIDPGLGRWLKYLNRQVDYEHRLYNTWPMWVEEQLDLSAINLEFTAASTGSRPPCPHQKLRIDCLGHAILSLPIPPRPDPIPIYDITHHAPAADGAEESFRELPDAIVPLYTSFRRARGSGTCELKAGYDPTSDILVSTTYRWGPGKPPILTLHSGNDTTTTSIAGRASSPAPSASSSSSSPARGGGGAIVGRLLRHQVQAANANSLVILERVVAVAHAPAAPSASAAASSSSASSSSVFASARRRPVAETTDVVVAEVARFVRSDQTRTPGTSKHTAGNGGLLLLDLSSWQGEKADPADAEEVRRLAVASCISLMKKEVDRRRVQQMMTMAAVIGGGS</sequence>
<dbReference type="Proteomes" id="UP000838763">
    <property type="component" value="Unassembled WGS sequence"/>
</dbReference>
<evidence type="ECO:0000256" key="1">
    <source>
        <dbReference type="ARBA" id="ARBA00023242"/>
    </source>
</evidence>
<comment type="caution">
    <text evidence="4">The sequence shown here is derived from an EMBL/GenBank/DDBJ whole genome shotgun (WGS) entry which is preliminary data.</text>
</comment>
<reference evidence="4" key="1">
    <citation type="submission" date="2022-11" db="EMBL/GenBank/DDBJ databases">
        <authorList>
            <person name="Scott C."/>
            <person name="Bruce N."/>
        </authorList>
    </citation>
    <scope>NUCLEOTIDE SEQUENCE</scope>
</reference>
<dbReference type="PRINTS" id="PR00755">
    <property type="entry name" value="AFLATOXINBRP"/>
</dbReference>
<feature type="region of interest" description="Disordered" evidence="2">
    <location>
        <begin position="472"/>
        <end position="510"/>
    </location>
</feature>
<evidence type="ECO:0000313" key="4">
    <source>
        <dbReference type="EMBL" id="CAI4217259.1"/>
    </source>
</evidence>
<keyword evidence="1" id="KW-0539">Nucleus</keyword>
<dbReference type="SMART" id="SM00066">
    <property type="entry name" value="GAL4"/>
    <property type="match status" value="1"/>
</dbReference>
<dbReference type="PROSITE" id="PS50048">
    <property type="entry name" value="ZN2_CY6_FUNGAL_2"/>
    <property type="match status" value="1"/>
</dbReference>
<dbReference type="PROSITE" id="PS00463">
    <property type="entry name" value="ZN2_CY6_FUNGAL_1"/>
    <property type="match status" value="1"/>
</dbReference>
<dbReference type="Pfam" id="PF11951">
    <property type="entry name" value="Fungal_trans_2"/>
    <property type="match status" value="1"/>
</dbReference>
<dbReference type="GO" id="GO:0008270">
    <property type="term" value="F:zinc ion binding"/>
    <property type="evidence" value="ECO:0007669"/>
    <property type="project" value="InterPro"/>
</dbReference>
<evidence type="ECO:0000259" key="3">
    <source>
        <dbReference type="PROSITE" id="PS50048"/>
    </source>
</evidence>
<dbReference type="PANTHER" id="PTHR47784">
    <property type="entry name" value="STEROL UPTAKE CONTROL PROTEIN 2"/>
    <property type="match status" value="1"/>
</dbReference>
<dbReference type="InterPro" id="IPR036864">
    <property type="entry name" value="Zn2-C6_fun-type_DNA-bd_sf"/>
</dbReference>
<dbReference type="Pfam" id="PF00172">
    <property type="entry name" value="Zn_clus"/>
    <property type="match status" value="1"/>
</dbReference>
<dbReference type="InterPro" id="IPR053157">
    <property type="entry name" value="Sterol_Uptake_Regulator"/>
</dbReference>
<keyword evidence="5" id="KW-1185">Reference proteome</keyword>
<accession>A0A9P1H8P3</accession>
<dbReference type="EMBL" id="CALLCH030000016">
    <property type="protein sequence ID" value="CAI4217259.1"/>
    <property type="molecule type" value="Genomic_DNA"/>
</dbReference>
<dbReference type="SUPFAM" id="SSF57701">
    <property type="entry name" value="Zn2/Cys6 DNA-binding domain"/>
    <property type="match status" value="1"/>
</dbReference>
<feature type="compositionally biased region" description="Low complexity" evidence="2">
    <location>
        <begin position="487"/>
        <end position="507"/>
    </location>
</feature>
<proteinExistence type="predicted"/>
<gene>
    <name evidence="4" type="ORF">PPNO1_LOCUS6874</name>
</gene>
<name>A0A9P1H8P3_9PEZI</name>
<feature type="domain" description="Zn(2)-C6 fungal-type" evidence="3">
    <location>
        <begin position="24"/>
        <end position="54"/>
    </location>
</feature>
<organism evidence="4 5">
    <name type="scientific">Parascedosporium putredinis</name>
    <dbReference type="NCBI Taxonomy" id="1442378"/>
    <lineage>
        <taxon>Eukaryota</taxon>
        <taxon>Fungi</taxon>
        <taxon>Dikarya</taxon>
        <taxon>Ascomycota</taxon>
        <taxon>Pezizomycotina</taxon>
        <taxon>Sordariomycetes</taxon>
        <taxon>Hypocreomycetidae</taxon>
        <taxon>Microascales</taxon>
        <taxon>Microascaceae</taxon>
        <taxon>Parascedosporium</taxon>
    </lineage>
</organism>
<dbReference type="InterPro" id="IPR001138">
    <property type="entry name" value="Zn2Cys6_DnaBD"/>
</dbReference>
<dbReference type="InterPro" id="IPR021858">
    <property type="entry name" value="Fun_TF"/>
</dbReference>